<dbReference type="SUPFAM" id="SSF55394">
    <property type="entry name" value="Bactericidal permeability-increasing protein, BPI"/>
    <property type="match status" value="2"/>
</dbReference>
<dbReference type="AlphaFoldDB" id="A0A0R3QM80"/>
<organism evidence="7">
    <name type="scientific">Brugia timori</name>
    <dbReference type="NCBI Taxonomy" id="42155"/>
    <lineage>
        <taxon>Eukaryota</taxon>
        <taxon>Metazoa</taxon>
        <taxon>Ecdysozoa</taxon>
        <taxon>Nematoda</taxon>
        <taxon>Chromadorea</taxon>
        <taxon>Rhabditida</taxon>
        <taxon>Spirurina</taxon>
        <taxon>Spiruromorpha</taxon>
        <taxon>Filarioidea</taxon>
        <taxon>Onchocercidae</taxon>
        <taxon>Brugia</taxon>
    </lineage>
</organism>
<evidence type="ECO:0000313" key="5">
    <source>
        <dbReference type="EMBL" id="VDO22875.1"/>
    </source>
</evidence>
<dbReference type="PANTHER" id="PTHR10504:SF145">
    <property type="entry name" value="PROTEIN CBG15266"/>
    <property type="match status" value="1"/>
</dbReference>
<keyword evidence="3" id="KW-1133">Transmembrane helix</keyword>
<protein>
    <submittedName>
        <fullName evidence="7">BPI2 domain-containing protein</fullName>
    </submittedName>
</protein>
<feature type="domain" description="Lipid-binding serum glycoprotein C-terminal" evidence="4">
    <location>
        <begin position="285"/>
        <end position="494"/>
    </location>
</feature>
<dbReference type="GO" id="GO:0005615">
    <property type="term" value="C:extracellular space"/>
    <property type="evidence" value="ECO:0007669"/>
    <property type="project" value="TreeGrafter"/>
</dbReference>
<evidence type="ECO:0000259" key="4">
    <source>
        <dbReference type="SMART" id="SM00329"/>
    </source>
</evidence>
<evidence type="ECO:0000256" key="3">
    <source>
        <dbReference type="SAM" id="Phobius"/>
    </source>
</evidence>
<keyword evidence="3" id="KW-0472">Membrane</keyword>
<dbReference type="PANTHER" id="PTHR10504">
    <property type="entry name" value="BACTERICIDAL PERMEABILITY-INCREASING BPI PROTEIN-RELATED"/>
    <property type="match status" value="1"/>
</dbReference>
<evidence type="ECO:0000313" key="6">
    <source>
        <dbReference type="Proteomes" id="UP000280834"/>
    </source>
</evidence>
<name>A0A0R3QM80_9BILA</name>
<sequence>MMTCLSTDMSMDFSMARAVTHWKRVFMATCYVISSYICNIALLITLLTTANYYSVIAAEQFSTVRVRIAEEGLQFFSKIAHHIVDEEIWKVTLPQITIPIEDGPGTGEVNVTELTLQAFKSPTFSFELASPNGIIWQSKGGSVKQEAVWLAGYYFVVPIYLSGYVKAKMDDIRVYMQTNLLVRNDHPQVEITDCSTDVQHLYVYITGGVIQWMCDVIRKTVVDINSALSALSTQVKLYKNLYINYLCKQKPKVTSKYIENEMILDATYGKSRCMLPTKQMDNDVGSKRRMAYIWLSEHIPNCLLKTVYDNENLTFAITPNTSAGRFANFLRTDCELFAICIGKFLPTLRLKYPNRTTYFFIRLAETPYTVIDANGIRIFVRSTVDLHLSSEKQQSHRLARLMMASTAYTVPTILHRKLVGIISNVTTVLHEQDSTVGHFNVQMLKLLEKIMAETVKLIGGAALKIGVPLPLIDNVTIADDAQIVTRNGYVRVDFDFTYE</sequence>
<dbReference type="STRING" id="42155.A0A0R3QM80"/>
<keyword evidence="3" id="KW-0812">Transmembrane</keyword>
<reference evidence="5 6" key="2">
    <citation type="submission" date="2018-11" db="EMBL/GenBank/DDBJ databases">
        <authorList>
            <consortium name="Pathogen Informatics"/>
        </authorList>
    </citation>
    <scope>NUCLEOTIDE SEQUENCE [LARGE SCALE GENOMIC DNA]</scope>
</reference>
<evidence type="ECO:0000256" key="1">
    <source>
        <dbReference type="ARBA" id="ARBA00007292"/>
    </source>
</evidence>
<reference evidence="7" key="1">
    <citation type="submission" date="2017-02" db="UniProtKB">
        <authorList>
            <consortium name="WormBaseParasite"/>
        </authorList>
    </citation>
    <scope>IDENTIFICATION</scope>
</reference>
<dbReference type="Proteomes" id="UP000280834">
    <property type="component" value="Unassembled WGS sequence"/>
</dbReference>
<accession>A0A0R3QM80</accession>
<gene>
    <name evidence="5" type="ORF">BTMF_LOCUS6866</name>
</gene>
<comment type="similarity">
    <text evidence="1">Belongs to the BPI/LBP/Plunc superfamily. BPI/LBP family.</text>
</comment>
<feature type="transmembrane region" description="Helical" evidence="3">
    <location>
        <begin position="25"/>
        <end position="47"/>
    </location>
</feature>
<dbReference type="InterPro" id="IPR017942">
    <property type="entry name" value="Lipid-bd_serum_glycop_N"/>
</dbReference>
<dbReference type="Gene3D" id="3.15.20.10">
    <property type="entry name" value="Bactericidal permeability-increasing protein, domain 2"/>
    <property type="match status" value="1"/>
</dbReference>
<dbReference type="Gene3D" id="3.15.10.10">
    <property type="entry name" value="Bactericidal permeability-increasing protein, domain 1"/>
    <property type="match status" value="1"/>
</dbReference>
<evidence type="ECO:0000313" key="7">
    <source>
        <dbReference type="WBParaSite" id="BTMF_0000881501-mRNA-1"/>
    </source>
</evidence>
<dbReference type="Pfam" id="PF02886">
    <property type="entry name" value="LBP_BPI_CETP_C"/>
    <property type="match status" value="1"/>
</dbReference>
<proteinExistence type="inferred from homology"/>
<dbReference type="InterPro" id="IPR032942">
    <property type="entry name" value="BPI/LBP/Plunc"/>
</dbReference>
<dbReference type="EMBL" id="UZAG01015729">
    <property type="protein sequence ID" value="VDO22875.1"/>
    <property type="molecule type" value="Genomic_DNA"/>
</dbReference>
<dbReference type="InterPro" id="IPR001124">
    <property type="entry name" value="Lipid-bd_serum_glycop_C"/>
</dbReference>
<keyword evidence="2" id="KW-1015">Disulfide bond</keyword>
<dbReference type="WBParaSite" id="BTMF_0000881501-mRNA-1">
    <property type="protein sequence ID" value="BTMF_0000881501-mRNA-1"/>
    <property type="gene ID" value="BTMF_0000881501"/>
</dbReference>
<dbReference type="InterPro" id="IPR017943">
    <property type="entry name" value="Bactericidal_perm-incr_a/b_dom"/>
</dbReference>
<evidence type="ECO:0000256" key="2">
    <source>
        <dbReference type="ARBA" id="ARBA00023157"/>
    </source>
</evidence>
<dbReference type="GO" id="GO:0008289">
    <property type="term" value="F:lipid binding"/>
    <property type="evidence" value="ECO:0007669"/>
    <property type="project" value="InterPro"/>
</dbReference>
<keyword evidence="6" id="KW-1185">Reference proteome</keyword>
<dbReference type="Pfam" id="PF01273">
    <property type="entry name" value="LBP_BPI_CETP"/>
    <property type="match status" value="1"/>
</dbReference>
<dbReference type="SMART" id="SM00329">
    <property type="entry name" value="BPI2"/>
    <property type="match status" value="1"/>
</dbReference>